<dbReference type="InterPro" id="IPR009080">
    <property type="entry name" value="tRNAsynth_Ia_anticodon-bd"/>
</dbReference>
<evidence type="ECO:0000256" key="7">
    <source>
        <dbReference type="ARBA" id="ARBA00023146"/>
    </source>
</evidence>
<evidence type="ECO:0000259" key="10">
    <source>
        <dbReference type="SMART" id="SM00836"/>
    </source>
</evidence>
<dbReference type="PANTHER" id="PTHR11956">
    <property type="entry name" value="ARGINYL-TRNA SYNTHETASE"/>
    <property type="match status" value="1"/>
</dbReference>
<sequence length="194" mass="21263">GGVMRLSDLLAQAQDAAASRLKEAGLAADMDEPERDEIARLVGLSAIKFSDLQNARTTNYIFDLDRFTAFEGKTGPYLLYATVRIKSLLRKAEKLGISPGPIKPETKTEKALVLTLDSFDKALATAEAKRMPHIICDHVFALAQAFSKFYAECPILAESVPQDTKRSRLALAALTLRQLELGLELLGIETPARM</sequence>
<dbReference type="GO" id="GO:0006420">
    <property type="term" value="P:arginyl-tRNA aminoacylation"/>
    <property type="evidence" value="ECO:0007669"/>
    <property type="project" value="InterPro"/>
</dbReference>
<dbReference type="SUPFAM" id="SSF52374">
    <property type="entry name" value="Nucleotidylyl transferase"/>
    <property type="match status" value="1"/>
</dbReference>
<feature type="domain" description="DALR anticodon binding" evidence="10">
    <location>
        <begin position="78"/>
        <end position="194"/>
    </location>
</feature>
<keyword evidence="3 9" id="KW-0436">Ligase</keyword>
<dbReference type="Pfam" id="PF05746">
    <property type="entry name" value="DALR_1"/>
    <property type="match status" value="1"/>
</dbReference>
<proteinExistence type="inferred from homology"/>
<dbReference type="InterPro" id="IPR001278">
    <property type="entry name" value="Arg-tRNA-ligase"/>
</dbReference>
<protein>
    <recommendedName>
        <fullName evidence="2">arginine--tRNA ligase</fullName>
        <ecNumber evidence="2">6.1.1.19</ecNumber>
    </recommendedName>
</protein>
<organism evidence="11">
    <name type="scientific">Hellea balneolensis</name>
    <dbReference type="NCBI Taxonomy" id="287478"/>
    <lineage>
        <taxon>Bacteria</taxon>
        <taxon>Pseudomonadati</taxon>
        <taxon>Pseudomonadota</taxon>
        <taxon>Alphaproteobacteria</taxon>
        <taxon>Maricaulales</taxon>
        <taxon>Robiginitomaculaceae</taxon>
        <taxon>Hellea</taxon>
    </lineage>
</organism>
<evidence type="ECO:0000256" key="5">
    <source>
        <dbReference type="ARBA" id="ARBA00022840"/>
    </source>
</evidence>
<dbReference type="InterPro" id="IPR008909">
    <property type="entry name" value="DALR_anticod-bd"/>
</dbReference>
<evidence type="ECO:0000313" key="11">
    <source>
        <dbReference type="EMBL" id="HHL43120.1"/>
    </source>
</evidence>
<comment type="caution">
    <text evidence="11">The sequence shown here is derived from an EMBL/GenBank/DDBJ whole genome shotgun (WGS) entry which is preliminary data.</text>
</comment>
<gene>
    <name evidence="11" type="primary">argS</name>
    <name evidence="11" type="ORF">ENJ42_05845</name>
</gene>
<dbReference type="AlphaFoldDB" id="A0A7C5R0J8"/>
<feature type="non-terminal residue" evidence="11">
    <location>
        <position position="1"/>
    </location>
</feature>
<dbReference type="Pfam" id="PF00750">
    <property type="entry name" value="tRNA-synt_1d"/>
    <property type="match status" value="1"/>
</dbReference>
<evidence type="ECO:0000256" key="9">
    <source>
        <dbReference type="RuleBase" id="RU363038"/>
    </source>
</evidence>
<comment type="catalytic activity">
    <reaction evidence="8">
        <text>tRNA(Arg) + L-arginine + ATP = L-arginyl-tRNA(Arg) + AMP + diphosphate</text>
        <dbReference type="Rhea" id="RHEA:20301"/>
        <dbReference type="Rhea" id="RHEA-COMP:9658"/>
        <dbReference type="Rhea" id="RHEA-COMP:9673"/>
        <dbReference type="ChEBI" id="CHEBI:30616"/>
        <dbReference type="ChEBI" id="CHEBI:32682"/>
        <dbReference type="ChEBI" id="CHEBI:33019"/>
        <dbReference type="ChEBI" id="CHEBI:78442"/>
        <dbReference type="ChEBI" id="CHEBI:78513"/>
        <dbReference type="ChEBI" id="CHEBI:456215"/>
        <dbReference type="EC" id="6.1.1.19"/>
    </reaction>
</comment>
<evidence type="ECO:0000256" key="2">
    <source>
        <dbReference type="ARBA" id="ARBA00012837"/>
    </source>
</evidence>
<dbReference type="EC" id="6.1.1.19" evidence="2"/>
<keyword evidence="6 9" id="KW-0648">Protein biosynthesis</keyword>
<dbReference type="SMART" id="SM00836">
    <property type="entry name" value="DALR_1"/>
    <property type="match status" value="1"/>
</dbReference>
<dbReference type="Proteomes" id="UP000885830">
    <property type="component" value="Unassembled WGS sequence"/>
</dbReference>
<reference evidence="11" key="1">
    <citation type="journal article" date="2020" name="mSystems">
        <title>Genome- and Community-Level Interaction Insights into Carbon Utilization and Element Cycling Functions of Hydrothermarchaeota in Hydrothermal Sediment.</title>
        <authorList>
            <person name="Zhou Z."/>
            <person name="Liu Y."/>
            <person name="Xu W."/>
            <person name="Pan J."/>
            <person name="Luo Z.H."/>
            <person name="Li M."/>
        </authorList>
    </citation>
    <scope>NUCLEOTIDE SEQUENCE [LARGE SCALE GENOMIC DNA]</scope>
    <source>
        <strain evidence="11">HyVt-485</strain>
    </source>
</reference>
<dbReference type="GO" id="GO:0004814">
    <property type="term" value="F:arginine-tRNA ligase activity"/>
    <property type="evidence" value="ECO:0007669"/>
    <property type="project" value="UniProtKB-EC"/>
</dbReference>
<name>A0A7C5R0J8_9PROT</name>
<keyword evidence="4 9" id="KW-0547">Nucleotide-binding</keyword>
<dbReference type="InterPro" id="IPR014729">
    <property type="entry name" value="Rossmann-like_a/b/a_fold"/>
</dbReference>
<dbReference type="SUPFAM" id="SSF47323">
    <property type="entry name" value="Anticodon-binding domain of a subclass of class I aminoacyl-tRNA synthetases"/>
    <property type="match status" value="1"/>
</dbReference>
<evidence type="ECO:0000256" key="1">
    <source>
        <dbReference type="ARBA" id="ARBA00005594"/>
    </source>
</evidence>
<keyword evidence="7 9" id="KW-0030">Aminoacyl-tRNA synthetase</keyword>
<dbReference type="Gene3D" id="1.10.730.10">
    <property type="entry name" value="Isoleucyl-tRNA Synthetase, Domain 1"/>
    <property type="match status" value="1"/>
</dbReference>
<dbReference type="InterPro" id="IPR035684">
    <property type="entry name" value="ArgRS_core"/>
</dbReference>
<dbReference type="EMBL" id="DRMJ01000297">
    <property type="protein sequence ID" value="HHL43120.1"/>
    <property type="molecule type" value="Genomic_DNA"/>
</dbReference>
<dbReference type="PANTHER" id="PTHR11956:SF5">
    <property type="entry name" value="ARGININE--TRNA LIGASE, CYTOPLASMIC"/>
    <property type="match status" value="1"/>
</dbReference>
<dbReference type="GO" id="GO:0005524">
    <property type="term" value="F:ATP binding"/>
    <property type="evidence" value="ECO:0007669"/>
    <property type="project" value="UniProtKB-KW"/>
</dbReference>
<accession>A0A7C5R0J8</accession>
<evidence type="ECO:0000256" key="8">
    <source>
        <dbReference type="ARBA" id="ARBA00049339"/>
    </source>
</evidence>
<evidence type="ECO:0000256" key="3">
    <source>
        <dbReference type="ARBA" id="ARBA00022598"/>
    </source>
</evidence>
<dbReference type="Gene3D" id="3.40.50.620">
    <property type="entry name" value="HUPs"/>
    <property type="match status" value="1"/>
</dbReference>
<evidence type="ECO:0000256" key="4">
    <source>
        <dbReference type="ARBA" id="ARBA00022741"/>
    </source>
</evidence>
<keyword evidence="5 9" id="KW-0067">ATP-binding</keyword>
<comment type="similarity">
    <text evidence="1 9">Belongs to the class-I aminoacyl-tRNA synthetase family.</text>
</comment>
<evidence type="ECO:0000256" key="6">
    <source>
        <dbReference type="ARBA" id="ARBA00022917"/>
    </source>
</evidence>